<reference evidence="3" key="1">
    <citation type="journal article" date="2016" name="Genome Announc.">
        <title>Draft genome sequences of fungus Aspergillus calidoustus.</title>
        <authorList>
            <person name="Horn F."/>
            <person name="Linde J."/>
            <person name="Mattern D.J."/>
            <person name="Walther G."/>
            <person name="Guthke R."/>
            <person name="Scherlach K."/>
            <person name="Martin K."/>
            <person name="Brakhage A.A."/>
            <person name="Petzke L."/>
            <person name="Valiante V."/>
        </authorList>
    </citation>
    <scope>NUCLEOTIDE SEQUENCE [LARGE SCALE GENOMIC DNA]</scope>
    <source>
        <strain evidence="3">SF006504</strain>
    </source>
</reference>
<evidence type="ECO:0000313" key="2">
    <source>
        <dbReference type="EMBL" id="CEL10205.1"/>
    </source>
</evidence>
<gene>
    <name evidence="2" type="ORF">ASPCAL13329</name>
</gene>
<dbReference type="InterPro" id="IPR021840">
    <property type="entry name" value="DUF3433"/>
</dbReference>
<protein>
    <submittedName>
        <fullName evidence="2">Uncharacterized protein</fullName>
    </submittedName>
</protein>
<evidence type="ECO:0000256" key="1">
    <source>
        <dbReference type="SAM" id="Phobius"/>
    </source>
</evidence>
<evidence type="ECO:0000313" key="3">
    <source>
        <dbReference type="Proteomes" id="UP000054771"/>
    </source>
</evidence>
<dbReference type="OMA" id="ARNRHWI"/>
<keyword evidence="1" id="KW-1133">Transmembrane helix</keyword>
<feature type="transmembrane region" description="Helical" evidence="1">
    <location>
        <begin position="732"/>
        <end position="753"/>
    </location>
</feature>
<organism evidence="2 3">
    <name type="scientific">Aspergillus calidoustus</name>
    <dbReference type="NCBI Taxonomy" id="454130"/>
    <lineage>
        <taxon>Eukaryota</taxon>
        <taxon>Fungi</taxon>
        <taxon>Dikarya</taxon>
        <taxon>Ascomycota</taxon>
        <taxon>Pezizomycotina</taxon>
        <taxon>Eurotiomycetes</taxon>
        <taxon>Eurotiomycetidae</taxon>
        <taxon>Eurotiales</taxon>
        <taxon>Aspergillaceae</taxon>
        <taxon>Aspergillus</taxon>
        <taxon>Aspergillus subgen. Nidulantes</taxon>
    </lineage>
</organism>
<feature type="transmembrane region" description="Helical" evidence="1">
    <location>
        <begin position="41"/>
        <end position="60"/>
    </location>
</feature>
<proteinExistence type="predicted"/>
<dbReference type="PANTHER" id="PTHR37544">
    <property type="entry name" value="SPRAY-RELATED"/>
    <property type="match status" value="1"/>
</dbReference>
<name>A0A0U5GGG8_ASPCI</name>
<sequence>MRLVRRIWPAPDVPRQAAPGSTTNGIIKRRGWLPPSLQPPYLISVSIILLLMTIAIEILRQYSIRHDGVVQYKRKADLSSAAWRACITSPTAFALGAMLLWGICAQDVLRLEPYFCLASEHGAPASVLFINYRLDVGILAPIRAARNRHYVVLCVSVMSLLMRIALPSVLSGLIVTTPLTILERKSGSTWPHLVDLDLQERWYSTAVAGGFLYGIPGGNNSGDSSSSSYAIAPVSIAVDAGIYISALNQTVYWSSMACSNVSLTRTLPTTISSHNSTANLVSSLYLANVTVPVVGDSQCRVTIDLDTMIPNSDGRFQARHWEPMQLSSNLSSPSAFTTSSCPSVGLAGVIVDAEIKDGTSAQLNITTFVCEPVYQRAMANVSSISDSTAPSVEIYSSTVRPLTGQEFSMHGLQLLMSSAPTAGADPSLNTITNLANPANQSRVTLIGGSDIYHLEEYQGQLNNLWNAEFITTINKFIDLAASASQVDAELVVGALALTVIPKAAAIAETILVLASFVLLFLARRYRRSPSLLCEDPGSIAAQCAFIARLISPQTLQALSQTPFHSAKTRELRRWARQFWCVWEKGPRGAQLRISARDGTPLAACAPPTLSGRKDPMPHFLTLPWFSIECVLLVGAIAAFGLAYRYTESHNLESLTSKGLVITVFFLIFGPTLISSIISSLFDSIHRQVSVTDPWIRLRKGALSAEQLSASNQTFLSALVAALRWPSSITPAISALSFICLLNLVLILLCGGLFEPQQKNYVVETPLAAAYNSSHFATPRLQADFRGYDSAVHAVATDALYEAWTTMAYSALLLSTDESEESTGVVYSAATRGIGTELQCVEVPHDGLYIDAVRRTMNWTYTPFGVSDSLSCSVELALDSHGASENRLSIRYAWPTSGSSMCQRQTFFIAASWIDNAGASLDAQNLTTLHCQPKIVIQDYKVQFTPRGIIQESEAVADSSVTTGALFNNASMALGDFNQGLGQFVRRIGAQEQQHHALPYQSSFPGRITGEMYMSYAFEHSIQNPPTTPPDPNTLIQAAQSLYQATFSTYLTRRRDYFLTPLPPDTAPSVNATATYTPWGLMPSRNSMALIIAIICIDVLALIAVFALYYGRYDAPRIPTTLGSLMPWVSGSDDMLRDLGKAYGAGGEGRVAGSPGKDREYCLRPGVDVAGKGVWVLDYAGSEVEGTELDIIAQSARPDRTVGNL</sequence>
<dbReference type="AlphaFoldDB" id="A0A0U5GGG8"/>
<feature type="transmembrane region" description="Helical" evidence="1">
    <location>
        <begin position="81"/>
        <end position="103"/>
    </location>
</feature>
<feature type="transmembrane region" description="Helical" evidence="1">
    <location>
        <begin position="622"/>
        <end position="646"/>
    </location>
</feature>
<feature type="transmembrane region" description="Helical" evidence="1">
    <location>
        <begin position="658"/>
        <end position="681"/>
    </location>
</feature>
<feature type="transmembrane region" description="Helical" evidence="1">
    <location>
        <begin position="1087"/>
        <end position="1109"/>
    </location>
</feature>
<dbReference type="PANTHER" id="PTHR37544:SF3">
    <property type="entry name" value="SPRAY"/>
    <property type="match status" value="1"/>
</dbReference>
<dbReference type="Pfam" id="PF11915">
    <property type="entry name" value="DUF3433"/>
    <property type="match status" value="2"/>
</dbReference>
<dbReference type="STRING" id="454130.A0A0U5GGG8"/>
<keyword evidence="3" id="KW-1185">Reference proteome</keyword>
<accession>A0A0U5GGG8</accession>
<dbReference type="Proteomes" id="UP000054771">
    <property type="component" value="Unassembled WGS sequence"/>
</dbReference>
<keyword evidence="1" id="KW-0472">Membrane</keyword>
<feature type="transmembrane region" description="Helical" evidence="1">
    <location>
        <begin position="503"/>
        <end position="522"/>
    </location>
</feature>
<dbReference type="OrthoDB" id="3248909at2759"/>
<dbReference type="EMBL" id="CDMC01000017">
    <property type="protein sequence ID" value="CEL10205.1"/>
    <property type="molecule type" value="Genomic_DNA"/>
</dbReference>
<keyword evidence="1" id="KW-0812">Transmembrane</keyword>